<comment type="caution">
    <text evidence="3">The sequence shown here is derived from an EMBL/GenBank/DDBJ whole genome shotgun (WGS) entry which is preliminary data.</text>
</comment>
<dbReference type="GO" id="GO:0005634">
    <property type="term" value="C:nucleus"/>
    <property type="evidence" value="ECO:0007669"/>
    <property type="project" value="UniProtKB-UniRule"/>
</dbReference>
<dbReference type="PROSITE" id="PS50118">
    <property type="entry name" value="HMG_BOX_2"/>
    <property type="match status" value="1"/>
</dbReference>
<dbReference type="GO" id="GO:0003677">
    <property type="term" value="F:DNA binding"/>
    <property type="evidence" value="ECO:0007669"/>
    <property type="project" value="UniProtKB-UniRule"/>
</dbReference>
<dbReference type="SUPFAM" id="SSF47095">
    <property type="entry name" value="HMG-box"/>
    <property type="match status" value="1"/>
</dbReference>
<gene>
    <name evidence="3" type="ORF">DEBURN_LOCUS7392</name>
</gene>
<sequence>MPKTIASPSSLRDSKDFRLVLKNAIKKHLDAIKSQGVNLKTNLPLEELLAPSKKTLKKGKKRAQNGFILYRKDNQSKVQKEHPFFSQPEISKILQERWSVEPSEIKNVYTILKFNFSIPHIPNETPSLTPSSQNSYIPPAFTQFLCDNLDVNSSQCFQYEQDGNWQL</sequence>
<evidence type="ECO:0000313" key="4">
    <source>
        <dbReference type="Proteomes" id="UP000789706"/>
    </source>
</evidence>
<keyword evidence="1" id="KW-0539">Nucleus</keyword>
<dbReference type="InterPro" id="IPR036910">
    <property type="entry name" value="HMG_box_dom_sf"/>
</dbReference>
<organism evidence="3 4">
    <name type="scientific">Diversispora eburnea</name>
    <dbReference type="NCBI Taxonomy" id="1213867"/>
    <lineage>
        <taxon>Eukaryota</taxon>
        <taxon>Fungi</taxon>
        <taxon>Fungi incertae sedis</taxon>
        <taxon>Mucoromycota</taxon>
        <taxon>Glomeromycotina</taxon>
        <taxon>Glomeromycetes</taxon>
        <taxon>Diversisporales</taxon>
        <taxon>Diversisporaceae</taxon>
        <taxon>Diversispora</taxon>
    </lineage>
</organism>
<dbReference type="InterPro" id="IPR009071">
    <property type="entry name" value="HMG_box_dom"/>
</dbReference>
<dbReference type="Proteomes" id="UP000789706">
    <property type="component" value="Unassembled WGS sequence"/>
</dbReference>
<dbReference type="OrthoDB" id="6247875at2759"/>
<dbReference type="EMBL" id="CAJVPK010000885">
    <property type="protein sequence ID" value="CAG8557023.1"/>
    <property type="molecule type" value="Genomic_DNA"/>
</dbReference>
<accession>A0A9N9FSI4</accession>
<name>A0A9N9FSI4_9GLOM</name>
<feature type="domain" description="HMG box" evidence="2">
    <location>
        <begin position="60"/>
        <end position="109"/>
    </location>
</feature>
<proteinExistence type="predicted"/>
<dbReference type="Pfam" id="PF00505">
    <property type="entry name" value="HMG_box"/>
    <property type="match status" value="1"/>
</dbReference>
<evidence type="ECO:0000313" key="3">
    <source>
        <dbReference type="EMBL" id="CAG8557023.1"/>
    </source>
</evidence>
<evidence type="ECO:0000259" key="2">
    <source>
        <dbReference type="PROSITE" id="PS50118"/>
    </source>
</evidence>
<keyword evidence="1" id="KW-0238">DNA-binding</keyword>
<dbReference type="SMART" id="SM00398">
    <property type="entry name" value="HMG"/>
    <property type="match status" value="1"/>
</dbReference>
<dbReference type="AlphaFoldDB" id="A0A9N9FSI4"/>
<feature type="DNA-binding region" description="HMG box" evidence="1">
    <location>
        <begin position="60"/>
        <end position="109"/>
    </location>
</feature>
<reference evidence="3" key="1">
    <citation type="submission" date="2021-06" db="EMBL/GenBank/DDBJ databases">
        <authorList>
            <person name="Kallberg Y."/>
            <person name="Tangrot J."/>
            <person name="Rosling A."/>
        </authorList>
    </citation>
    <scope>NUCLEOTIDE SEQUENCE</scope>
    <source>
        <strain evidence="3">AZ414A</strain>
    </source>
</reference>
<evidence type="ECO:0000256" key="1">
    <source>
        <dbReference type="PROSITE-ProRule" id="PRU00267"/>
    </source>
</evidence>
<protein>
    <submittedName>
        <fullName evidence="3">5717_t:CDS:1</fullName>
    </submittedName>
</protein>
<keyword evidence="4" id="KW-1185">Reference proteome</keyword>
<dbReference type="Gene3D" id="1.10.30.10">
    <property type="entry name" value="High mobility group box domain"/>
    <property type="match status" value="1"/>
</dbReference>